<keyword evidence="2" id="KW-1185">Reference proteome</keyword>
<proteinExistence type="predicted"/>
<dbReference type="Proteomes" id="UP001162480">
    <property type="component" value="Chromosome 3"/>
</dbReference>
<organism evidence="1 2">
    <name type="scientific">Octopus vulgaris</name>
    <name type="common">Common octopus</name>
    <dbReference type="NCBI Taxonomy" id="6645"/>
    <lineage>
        <taxon>Eukaryota</taxon>
        <taxon>Metazoa</taxon>
        <taxon>Spiralia</taxon>
        <taxon>Lophotrochozoa</taxon>
        <taxon>Mollusca</taxon>
        <taxon>Cephalopoda</taxon>
        <taxon>Coleoidea</taxon>
        <taxon>Octopodiformes</taxon>
        <taxon>Octopoda</taxon>
        <taxon>Incirrata</taxon>
        <taxon>Octopodidae</taxon>
        <taxon>Octopus</taxon>
    </lineage>
</organism>
<protein>
    <submittedName>
        <fullName evidence="1">Uncharacterized protein</fullName>
    </submittedName>
</protein>
<sequence length="75" mass="8931">MAKHLEKRRRGNLNDRIKYMWNQELEAMNQTCGEPDCGYFHLSQQLLDMYFVLSGHPKIEMTSSTEIFHCEYQMG</sequence>
<name>A0AA36AQJ8_OCTVU</name>
<gene>
    <name evidence="1" type="ORF">OCTVUL_1B010988</name>
</gene>
<accession>A0AA36AQJ8</accession>
<evidence type="ECO:0000313" key="1">
    <source>
        <dbReference type="EMBL" id="CAI9720453.1"/>
    </source>
</evidence>
<dbReference type="AlphaFoldDB" id="A0AA36AQJ8"/>
<evidence type="ECO:0000313" key="2">
    <source>
        <dbReference type="Proteomes" id="UP001162480"/>
    </source>
</evidence>
<reference evidence="1" key="1">
    <citation type="submission" date="2023-08" db="EMBL/GenBank/DDBJ databases">
        <authorList>
            <person name="Alioto T."/>
            <person name="Alioto T."/>
            <person name="Gomez Garrido J."/>
        </authorList>
    </citation>
    <scope>NUCLEOTIDE SEQUENCE</scope>
</reference>
<dbReference type="EMBL" id="OX597816">
    <property type="protein sequence ID" value="CAI9720453.1"/>
    <property type="molecule type" value="Genomic_DNA"/>
</dbReference>